<dbReference type="SUPFAM" id="SSF55826">
    <property type="entry name" value="YbaK/ProRS associated domain"/>
    <property type="match status" value="1"/>
</dbReference>
<organism evidence="1 2">
    <name type="scientific">Sphagnum jensenii</name>
    <dbReference type="NCBI Taxonomy" id="128206"/>
    <lineage>
        <taxon>Eukaryota</taxon>
        <taxon>Viridiplantae</taxon>
        <taxon>Streptophyta</taxon>
        <taxon>Embryophyta</taxon>
        <taxon>Bryophyta</taxon>
        <taxon>Sphagnophytina</taxon>
        <taxon>Sphagnopsida</taxon>
        <taxon>Sphagnales</taxon>
        <taxon>Sphagnaceae</taxon>
        <taxon>Sphagnum</taxon>
    </lineage>
</organism>
<evidence type="ECO:0000313" key="2">
    <source>
        <dbReference type="Proteomes" id="UP001497522"/>
    </source>
</evidence>
<dbReference type="InterPro" id="IPR036754">
    <property type="entry name" value="YbaK/aa-tRNA-synt-asso_dom_sf"/>
</dbReference>
<dbReference type="PANTHER" id="PTHR30411:SF4">
    <property type="entry name" value="YBAK_AMINOACYL-TRNA SYNTHETASE-ASSOCIATED DOMAIN-CONTAINING PROTEIN"/>
    <property type="match status" value="1"/>
</dbReference>
<sequence length="109" mass="12133">MRTFTLNKGLKPPSQNPFAVVLDIAVRLTPEEKSNRLTGFENNAVTPIGMRTDIPVILSDAIVKLKPDYFWLGGGKMDLKLVINTPDFTQIVKPFITDCTYSSENTTIC</sequence>
<accession>A0ABP1ANJ7</accession>
<proteinExistence type="predicted"/>
<evidence type="ECO:0000313" key="1">
    <source>
        <dbReference type="EMBL" id="CAK9864143.1"/>
    </source>
</evidence>
<name>A0ABP1ANJ7_9BRYO</name>
<protein>
    <recommendedName>
        <fullName evidence="3">YbaK/aminoacyl-tRNA synthetase-associated domain-containing protein</fullName>
    </recommendedName>
</protein>
<keyword evidence="2" id="KW-1185">Reference proteome</keyword>
<reference evidence="1" key="1">
    <citation type="submission" date="2024-03" db="EMBL/GenBank/DDBJ databases">
        <authorList>
            <consortium name="ELIXIR-Norway"/>
            <consortium name="Elixir Norway"/>
        </authorList>
    </citation>
    <scope>NUCLEOTIDE SEQUENCE</scope>
</reference>
<dbReference type="Gene3D" id="3.90.960.10">
    <property type="entry name" value="YbaK/aminoacyl-tRNA synthetase-associated domain"/>
    <property type="match status" value="1"/>
</dbReference>
<dbReference type="EMBL" id="OZ023715">
    <property type="protein sequence ID" value="CAK9864143.1"/>
    <property type="molecule type" value="Genomic_DNA"/>
</dbReference>
<dbReference type="PANTHER" id="PTHR30411">
    <property type="entry name" value="CYTOPLASMIC PROTEIN"/>
    <property type="match status" value="1"/>
</dbReference>
<dbReference type="Proteomes" id="UP001497522">
    <property type="component" value="Chromosome 14"/>
</dbReference>
<gene>
    <name evidence="1" type="ORF">CSSPJE1EN2_LOCUS7138</name>
</gene>
<evidence type="ECO:0008006" key="3">
    <source>
        <dbReference type="Google" id="ProtNLM"/>
    </source>
</evidence>